<dbReference type="AlphaFoldDB" id="A0A1L3GQL7"/>
<protein>
    <submittedName>
        <fullName evidence="3">4-oxalocrotonate tautomerase</fullName>
    </submittedName>
</protein>
<organism evidence="3 4">
    <name type="scientific">Syntrophotalea acetylenivorans</name>
    <dbReference type="NCBI Taxonomy" id="1842532"/>
    <lineage>
        <taxon>Bacteria</taxon>
        <taxon>Pseudomonadati</taxon>
        <taxon>Thermodesulfobacteriota</taxon>
        <taxon>Desulfuromonadia</taxon>
        <taxon>Desulfuromonadales</taxon>
        <taxon>Syntrophotaleaceae</taxon>
        <taxon>Syntrophotalea</taxon>
    </lineage>
</organism>
<name>A0A1L3GQL7_9BACT</name>
<dbReference type="STRING" id="1842532.A7E78_10020"/>
<dbReference type="EMBL" id="CP015519">
    <property type="protein sequence ID" value="APG28150.1"/>
    <property type="molecule type" value="Genomic_DNA"/>
</dbReference>
<dbReference type="RefSeq" id="WP_072284110.1">
    <property type="nucleotide sequence ID" value="NZ_CP015519.1"/>
</dbReference>
<dbReference type="Gene3D" id="3.30.429.10">
    <property type="entry name" value="Macrophage Migration Inhibitory Factor"/>
    <property type="match status" value="1"/>
</dbReference>
<evidence type="ECO:0000313" key="4">
    <source>
        <dbReference type="Proteomes" id="UP000182517"/>
    </source>
</evidence>
<evidence type="ECO:0000256" key="1">
    <source>
        <dbReference type="ARBA" id="ARBA00023235"/>
    </source>
</evidence>
<sequence length="70" mass="7213">MPVITLAISPQGKDVKEQLISRLTAAAAEATGIPAAKFVVFIDETPRENIGVGGLPLDQAMALQAAGDKP</sequence>
<feature type="domain" description="4-oxalocrotonate tautomerase-like" evidence="2">
    <location>
        <begin position="8"/>
        <end position="57"/>
    </location>
</feature>
<gene>
    <name evidence="3" type="ORF">A7E78_10020</name>
</gene>
<accession>A0A1L3GQL7</accession>
<dbReference type="OrthoDB" id="9804803at2"/>
<dbReference type="GO" id="GO:0016853">
    <property type="term" value="F:isomerase activity"/>
    <property type="evidence" value="ECO:0007669"/>
    <property type="project" value="UniProtKB-KW"/>
</dbReference>
<dbReference type="SUPFAM" id="SSF55331">
    <property type="entry name" value="Tautomerase/MIF"/>
    <property type="match status" value="1"/>
</dbReference>
<dbReference type="NCBIfam" id="NF041920">
    <property type="entry name" value="DmpI"/>
    <property type="match status" value="1"/>
</dbReference>
<reference evidence="3 4" key="1">
    <citation type="journal article" date="2017" name="Genome Announc.">
        <title>Complete Genome Sequences of Two Acetylene-Fermenting Pelobacter acetylenicus Strains.</title>
        <authorList>
            <person name="Sutton J.M."/>
            <person name="Baesman S.M."/>
            <person name="Fierst J.L."/>
            <person name="Poret-Peterson A.T."/>
            <person name="Oremland R.S."/>
            <person name="Dunlap D.S."/>
            <person name="Akob D.M."/>
        </authorList>
    </citation>
    <scope>NUCLEOTIDE SEQUENCE [LARGE SCALE GENOMIC DNA]</scope>
    <source>
        <strain evidence="3 4">SFB93</strain>
    </source>
</reference>
<dbReference type="InterPro" id="IPR004370">
    <property type="entry name" value="4-OT-like_dom"/>
</dbReference>
<keyword evidence="4" id="KW-1185">Reference proteome</keyword>
<evidence type="ECO:0000259" key="2">
    <source>
        <dbReference type="Pfam" id="PF01361"/>
    </source>
</evidence>
<dbReference type="KEGG" id="pef:A7E78_10020"/>
<keyword evidence="1" id="KW-0413">Isomerase</keyword>
<proteinExistence type="predicted"/>
<dbReference type="Pfam" id="PF01361">
    <property type="entry name" value="Tautomerase"/>
    <property type="match status" value="1"/>
</dbReference>
<dbReference type="InterPro" id="IPR014347">
    <property type="entry name" value="Tautomerase/MIF_sf"/>
</dbReference>
<evidence type="ECO:0000313" key="3">
    <source>
        <dbReference type="EMBL" id="APG28150.1"/>
    </source>
</evidence>
<dbReference type="Proteomes" id="UP000182517">
    <property type="component" value="Chromosome"/>
</dbReference>